<evidence type="ECO:0000313" key="1">
    <source>
        <dbReference type="EMBL" id="VEU69150.1"/>
    </source>
</evidence>
<accession>A0A449ARP1</accession>
<name>A0A449ARP1_9BACT</name>
<proteinExistence type="predicted"/>
<gene>
    <name evidence="1" type="ORF">NCTC10146_00638</name>
</gene>
<dbReference type="Proteomes" id="UP000290495">
    <property type="component" value="Chromosome"/>
</dbReference>
<dbReference type="EMBL" id="LR215010">
    <property type="protein sequence ID" value="VEU69150.1"/>
    <property type="molecule type" value="Genomic_DNA"/>
</dbReference>
<protein>
    <submittedName>
        <fullName evidence="1">Uncharacterized protein</fullName>
    </submittedName>
</protein>
<dbReference type="RefSeq" id="WP_004795235.1">
    <property type="nucleotide sequence ID" value="NZ_LR215010.1"/>
</dbReference>
<evidence type="ECO:0000313" key="2">
    <source>
        <dbReference type="Proteomes" id="UP000290495"/>
    </source>
</evidence>
<dbReference type="AlphaFoldDB" id="A0A449ARP1"/>
<reference evidence="1 2" key="1">
    <citation type="submission" date="2019-01" db="EMBL/GenBank/DDBJ databases">
        <authorList>
            <consortium name="Pathogen Informatics"/>
        </authorList>
    </citation>
    <scope>NUCLEOTIDE SEQUENCE [LARGE SCALE GENOMIC DNA]</scope>
    <source>
        <strain evidence="1 2">NCTC10146</strain>
    </source>
</reference>
<organism evidence="1 2">
    <name type="scientific">Mycoplasmopsis canis</name>
    <dbReference type="NCBI Taxonomy" id="29555"/>
    <lineage>
        <taxon>Bacteria</taxon>
        <taxon>Bacillati</taxon>
        <taxon>Mycoplasmatota</taxon>
        <taxon>Mycoplasmoidales</taxon>
        <taxon>Metamycoplasmataceae</taxon>
        <taxon>Mycoplasmopsis</taxon>
    </lineage>
</organism>
<sequence length="1166" mass="134234">MNKKRKIIIIGALLGTAAVAGIGVTTALLSKNKNVKEINIEGVSFKNVKQNSFEIEFNAFHISERDLITIFLNEQKIEFKFNDLKQISNDRFSLSISNLKSDTKYTLSKIEISKKVFTFNNKFINTLKEDKKDPNEKSVTINGEVDILKVDSTSYKISIPVQNEKSGNYSIKLNDILVNGQLEEGKVVFKASNLAANTKYTLNEFKFNEENIELPNKDISFVVEGTTTEQNEYNINVQRITKNSATVIVTLDNIESANNFKLEVGGNQYNQTRVEDNSIIFQLDNLNKNTKYSITKLINVNNESKSLTFENQFFNTLNEENFSVRSIDIIEKSDENAKVKINFDTHVFASEENKTFQLVVSDPKDKVLTYSSDDYNSENGSITFELNNLEFSSNYEIKNLFINNKNISINNSNKTGSNWLNDSQDLVFSTNFYSKEITFASFSSSIDTSSRGKLILNFEEITNMFEMKEDSYLFKIEFRNKENNKTFYSWADLGKDKNNNLKNISFDLVDKNSFDYESEENLYELPKNSKLEILSAKIDKSDNLDVLDPRITIRFIGSESEINTDLTFDKYKNTSLSYEKSNKTLSVSTTIEKVDSSQPNSVQFELLSDFGASWTLNANKNENNLWSANIDQLDFNGKIYLSRVLIDSKNLRIDSDNKGTIEITNTTADQPIEISNISASRDQENNNYSIISLTLNKVIKELDGYVTHQPLLKIFEENDQNNLISADFISKESNTYKFKVFLNPNRSYKIKFANINDNYLYSDISFNVSAANNEEKTVDQLNAELSKITSLNMKQMWWAYGAKQKLINKSALMNLTNLSSAININDNVDVLIDTAFNKYDDIFGKLSIRLKLTSGSDSTDFKEITINNLFSKNYFRTFDHNPDFYNQIIKVSKEGSVKLTSDFDSLFGEEFNDTNDLAHSFGNPVKWVELKNTNLSQFLDIDERFRSYDDSKFTIYFVKFSDIKNVYEPHQTTQYAMQGFMNYRINFWFDNYDANNKNLKPESKYKDASPAMIIGGFNGTETNINKDLWRSIHKNLTENSIREWNEFNSKYGFNQKSKSKTIDEIISEINDIQDKEQKWKKLLEYSNLKAIIDPTVFFVKNSFNPPIAKDFFKFEVTSLEKVTLGQNNYLKVNFVIKSILISSKHKNYDNYNIIHNKELSVHLLKK</sequence>